<accession>A0A3R7NL57</accession>
<dbReference type="EMBL" id="MKKU01000686">
    <property type="protein sequence ID" value="RNF04244.1"/>
    <property type="molecule type" value="Genomic_DNA"/>
</dbReference>
<name>A0A3R7NL57_9TRYP</name>
<feature type="compositionally biased region" description="Low complexity" evidence="1">
    <location>
        <begin position="563"/>
        <end position="577"/>
    </location>
</feature>
<evidence type="ECO:0000256" key="1">
    <source>
        <dbReference type="SAM" id="MobiDB-lite"/>
    </source>
</evidence>
<dbReference type="OrthoDB" id="545169at2759"/>
<dbReference type="Pfam" id="PF24798">
    <property type="entry name" value="Ig-CFAP74_4th"/>
    <property type="match status" value="1"/>
</dbReference>
<evidence type="ECO:0000313" key="4">
    <source>
        <dbReference type="Proteomes" id="UP000284403"/>
    </source>
</evidence>
<dbReference type="Pfam" id="PF24771">
    <property type="entry name" value="Ig_CFAP74_1st"/>
    <property type="match status" value="1"/>
</dbReference>
<dbReference type="InterPro" id="IPR056310">
    <property type="entry name" value="Ig-CFAP74_4th"/>
</dbReference>
<dbReference type="RefSeq" id="XP_029225007.1">
    <property type="nucleotide sequence ID" value="XM_029374852.1"/>
</dbReference>
<gene>
    <name evidence="3" type="ORF">Tco025E_07995</name>
</gene>
<keyword evidence="4" id="KW-1185">Reference proteome</keyword>
<dbReference type="InterPro" id="IPR008962">
    <property type="entry name" value="PapD-like_sf"/>
</dbReference>
<proteinExistence type="predicted"/>
<dbReference type="Proteomes" id="UP000284403">
    <property type="component" value="Unassembled WGS sequence"/>
</dbReference>
<feature type="region of interest" description="Disordered" evidence="1">
    <location>
        <begin position="562"/>
        <end position="597"/>
    </location>
</feature>
<evidence type="ECO:0000313" key="3">
    <source>
        <dbReference type="EMBL" id="RNF04244.1"/>
    </source>
</evidence>
<evidence type="ECO:0000259" key="2">
    <source>
        <dbReference type="Pfam" id="PF24798"/>
    </source>
</evidence>
<organism evidence="3 4">
    <name type="scientific">Trypanosoma conorhini</name>
    <dbReference type="NCBI Taxonomy" id="83891"/>
    <lineage>
        <taxon>Eukaryota</taxon>
        <taxon>Discoba</taxon>
        <taxon>Euglenozoa</taxon>
        <taxon>Kinetoplastea</taxon>
        <taxon>Metakinetoplastina</taxon>
        <taxon>Trypanosomatida</taxon>
        <taxon>Trypanosomatidae</taxon>
        <taxon>Trypanosoma</taxon>
    </lineage>
</organism>
<comment type="caution">
    <text evidence="3">The sequence shown here is derived from an EMBL/GenBank/DDBJ whole genome shotgun (WGS) entry which is preliminary data.</text>
</comment>
<dbReference type="InterPro" id="IPR013783">
    <property type="entry name" value="Ig-like_fold"/>
</dbReference>
<dbReference type="AlphaFoldDB" id="A0A3R7NL57"/>
<sequence>MMEFLAYEDGTLRDERYRNVDAAEETLVKPKKAYHCESKRAASSLQSIEDVAQHDGFLGFIPSPKTVYFENFSVGTTYTMTVLLTNCANRSISFRVLPISIKYRDLLYIEYVPPPKISTGLSWKVQVKFTPEENVDLETAIGFRTEDGIFFVPVKAFRKRSCVSVVPECLDFGVVTFGEKSTKVLTLRNDGALAAKVFISGSLRKWTEVFHKDLQNGIDTPVLSITPVAYQLLVNPFSTCRLELTFSPNEEIRMDEEIELRYDSEGTTHIKSVSVKGSGGSLPVYISSASEIDFRWCFYENTYCEKILITNATNVSVTVVPEISPSLLSSVFFSPENACVQANDTFELYILFKPSRGLNSHVFSVIKMTVSGQASPISVALKAQLTERGFTLEPNKLNYGTSGMKEEIILPLKIRNLSDLPQTLGFLKLPENVHIKPFQTLTLLPKELFELKVGVLPPTLGHYTQVIKMTNEYGDSRSVQLTGCGRKNGMRFLRPCLSLPACPLGAEMNCTTVLENTGSTPQSFRLSLPNDILRVSPSSGVLSPGKSISIVVLFRPPEPQPAPVVVEENISRPSGKSSSKKRKERDNPNAVTGVRDQDPASVDALYKDWESNSVGEEWSRHSTFFVKCTSNTDREKFLILLQVNCTVVKPKLVARYLSRVVPKMVVRKELPKRNSKKSPPLRNIIEETPLVETSVIGTQLDIEFGEVPLKQISEKTCVLQYNGESFINLHVRPIDTLSPFRIAKLPPVKLSQDEECTMSIRFIPTEYGNFRDIMTIASTAANDITLVLSGICRPADLLIARESNIAGDRPQSIEQFLFDTVLVGQESSHSLYVHNLASLPVNVTAKLLSPAGEEPKWPEAYSFIIESDQFTIPANCKVSTRLIFCPRVVGNLCVCLHLSAGAYHHTILLQGRASAKSVFFTFPEQITQLTEPSSLLCTGLQSDVFPVEGPSAAYPIQVLCAPEETKTIIVGGVKQGANFECTVTGWSDSYLENGWKLDPMKVTVPSGGQVVFSLTYNPKRELGDVSFCTFSLITKSSEALAETQCHVRCTGTMKL</sequence>
<dbReference type="PANTHER" id="PTHR22538:SF0">
    <property type="entry name" value="CILIA- AND FLAGELLA-ASSOCIATED PROTEIN 74"/>
    <property type="match status" value="1"/>
</dbReference>
<dbReference type="PANTHER" id="PTHR22538">
    <property type="entry name" value="CILIA- AND FLAGELLA-ASSOCIATED PROTEIN 74"/>
    <property type="match status" value="1"/>
</dbReference>
<reference evidence="3 4" key="1">
    <citation type="journal article" date="2018" name="BMC Genomics">
        <title>Genomic comparison of Trypanosoma conorhini and Trypanosoma rangeli to Trypanosoma cruzi strains of high and low virulence.</title>
        <authorList>
            <person name="Bradwell K.R."/>
            <person name="Koparde V.N."/>
            <person name="Matveyev A.V."/>
            <person name="Serrano M.G."/>
            <person name="Alves J.M."/>
            <person name="Parikh H."/>
            <person name="Huang B."/>
            <person name="Lee V."/>
            <person name="Espinosa-Alvarez O."/>
            <person name="Ortiz P.A."/>
            <person name="Costa-Martins A.G."/>
            <person name="Teixeira M.M."/>
            <person name="Buck G.A."/>
        </authorList>
    </citation>
    <scope>NUCLEOTIDE SEQUENCE [LARGE SCALE GENOMIC DNA]</scope>
    <source>
        <strain evidence="3 4">025E</strain>
    </source>
</reference>
<dbReference type="SUPFAM" id="SSF49354">
    <property type="entry name" value="PapD-like"/>
    <property type="match status" value="1"/>
</dbReference>
<feature type="domain" description="CFAP74 fourth Ig-like" evidence="2">
    <location>
        <begin position="392"/>
        <end position="485"/>
    </location>
</feature>
<dbReference type="GeneID" id="40321606"/>
<dbReference type="Gene3D" id="2.60.40.10">
    <property type="entry name" value="Immunoglobulins"/>
    <property type="match status" value="5"/>
</dbReference>
<protein>
    <recommendedName>
        <fullName evidence="2">CFAP74 fourth Ig-like domain-containing protein</fullName>
    </recommendedName>
</protein>